<proteinExistence type="predicted"/>
<keyword evidence="4" id="KW-1185">Reference proteome</keyword>
<dbReference type="EMBL" id="JAUKTR010000001">
    <property type="protein sequence ID" value="MDO1558425.1"/>
    <property type="molecule type" value="Genomic_DNA"/>
</dbReference>
<organism evidence="3 4">
    <name type="scientific">Peiella sedimenti</name>
    <dbReference type="NCBI Taxonomy" id="3061083"/>
    <lineage>
        <taxon>Bacteria</taxon>
        <taxon>Pseudomonadati</taxon>
        <taxon>Pseudomonadota</taxon>
        <taxon>Alphaproteobacteria</taxon>
        <taxon>Caulobacterales</taxon>
        <taxon>Caulobacteraceae</taxon>
        <taxon>Peiella</taxon>
    </lineage>
</organism>
<sequence length="233" mass="26654">MRRVLMLAAAALIAGTSVSVPADAYAQSRRDRERQEQQRRQEEQREQQARQRRQEETRRSRLARLRRERPNQGPCPYVKILYDAARYLEFQGQPAASTVGWTGEIEGVTSDCVYRENNDPIRVDMNVLFHLGRGPTAQGEAHTYRFWVAVTERNTAILTKEYFDLPVTFDPGQDRVAIQQRINEIVIPRANENIRGDQFEILVGFDVTPAMADFNRQGARFRINAGQTQSSGG</sequence>
<feature type="compositionally biased region" description="Basic and acidic residues" evidence="1">
    <location>
        <begin position="28"/>
        <end position="59"/>
    </location>
</feature>
<evidence type="ECO:0000256" key="1">
    <source>
        <dbReference type="SAM" id="MobiDB-lite"/>
    </source>
</evidence>
<comment type="caution">
    <text evidence="3">The sequence shown here is derived from an EMBL/GenBank/DDBJ whole genome shotgun (WGS) entry which is preliminary data.</text>
</comment>
<gene>
    <name evidence="3" type="ORF">Q0812_03165</name>
</gene>
<dbReference type="RefSeq" id="WP_302108838.1">
    <property type="nucleotide sequence ID" value="NZ_JAUKTR010000001.1"/>
</dbReference>
<keyword evidence="2" id="KW-0732">Signal</keyword>
<evidence type="ECO:0000313" key="3">
    <source>
        <dbReference type="EMBL" id="MDO1558425.1"/>
    </source>
</evidence>
<accession>A0ABT8SK16</accession>
<feature type="region of interest" description="Disordered" evidence="1">
    <location>
        <begin position="24"/>
        <end position="70"/>
    </location>
</feature>
<evidence type="ECO:0000313" key="4">
    <source>
        <dbReference type="Proteomes" id="UP001169063"/>
    </source>
</evidence>
<evidence type="ECO:0000256" key="2">
    <source>
        <dbReference type="SAM" id="SignalP"/>
    </source>
</evidence>
<feature type="chain" id="PRO_5045096766" evidence="2">
    <location>
        <begin position="23"/>
        <end position="233"/>
    </location>
</feature>
<name>A0ABT8SK16_9CAUL</name>
<reference evidence="3" key="1">
    <citation type="submission" date="2023-07" db="EMBL/GenBank/DDBJ databases">
        <title>Brevundimonas soil sp. nov., isolated from the soil of chemical plant.</title>
        <authorList>
            <person name="Wu N."/>
        </authorList>
    </citation>
    <scope>NUCLEOTIDE SEQUENCE</scope>
    <source>
        <strain evidence="3">XZ-24</strain>
    </source>
</reference>
<feature type="signal peptide" evidence="2">
    <location>
        <begin position="1"/>
        <end position="22"/>
    </location>
</feature>
<protein>
    <submittedName>
        <fullName evidence="3">Tat pathway signal sequence domain protein</fullName>
    </submittedName>
</protein>
<dbReference type="Proteomes" id="UP001169063">
    <property type="component" value="Unassembled WGS sequence"/>
</dbReference>